<feature type="domain" description="IDEAL" evidence="1">
    <location>
        <begin position="136"/>
        <end position="172"/>
    </location>
</feature>
<dbReference type="Proteomes" id="UP000321598">
    <property type="component" value="Unassembled WGS sequence"/>
</dbReference>
<sequence length="186" mass="22007">MTDNLNQLKIDFIEYLLFQYEFKSRISVWTLNYLKSSLQQAERIHFVDSIVNNHVTLTLATIQSNSNAITLQTNTQLYKNSNEIFNFIANSSFAIDIKIDFGTQLRRERRLDELLVAQLLQSPYYITYFNDIYTIPLSKHKENTIIANLQENIDLSLQMNDKDLFYQLTQILNIFKHRNHNSTMRD</sequence>
<dbReference type="InterPro" id="IPR011188">
    <property type="entry name" value="UPF0302"/>
</dbReference>
<evidence type="ECO:0000259" key="1">
    <source>
        <dbReference type="SMART" id="SM00914"/>
    </source>
</evidence>
<gene>
    <name evidence="3" type="ORF">NCTC12413_01458</name>
    <name evidence="2" type="ORF">SAR03_00380</name>
</gene>
<dbReference type="EMBL" id="UGZE01000001">
    <property type="protein sequence ID" value="SUJ19632.1"/>
    <property type="molecule type" value="Genomic_DNA"/>
</dbReference>
<dbReference type="STRING" id="1212545.SARL_12596"/>
<dbReference type="OrthoDB" id="2155814at2"/>
<dbReference type="Pfam" id="PF08858">
    <property type="entry name" value="IDEAL"/>
    <property type="match status" value="1"/>
</dbReference>
<evidence type="ECO:0000313" key="3">
    <source>
        <dbReference type="EMBL" id="SUJ19632.1"/>
    </source>
</evidence>
<reference evidence="3 4" key="1">
    <citation type="submission" date="2018-06" db="EMBL/GenBank/DDBJ databases">
        <authorList>
            <consortium name="Pathogen Informatics"/>
            <person name="Doyle S."/>
        </authorList>
    </citation>
    <scope>NUCLEOTIDE SEQUENCE [LARGE SCALE GENOMIC DNA]</scope>
    <source>
        <strain evidence="3 4">NCTC12413</strain>
    </source>
</reference>
<reference evidence="2 5" key="2">
    <citation type="submission" date="2019-07" db="EMBL/GenBank/DDBJ databases">
        <title>Whole genome shotgun sequence of Staphylococcus arlettae NBRC 109765.</title>
        <authorList>
            <person name="Hosoyama A."/>
            <person name="Uohara A."/>
            <person name="Ohji S."/>
            <person name="Ichikawa N."/>
        </authorList>
    </citation>
    <scope>NUCLEOTIDE SEQUENCE [LARGE SCALE GENOMIC DNA]</scope>
    <source>
        <strain evidence="2 5">NBRC 109765</strain>
    </source>
</reference>
<dbReference type="Pfam" id="PF08864">
    <property type="entry name" value="UPF0302"/>
    <property type="match status" value="1"/>
</dbReference>
<organism evidence="3 4">
    <name type="scientific">Staphylococcus arlettae</name>
    <dbReference type="NCBI Taxonomy" id="29378"/>
    <lineage>
        <taxon>Bacteria</taxon>
        <taxon>Bacillati</taxon>
        <taxon>Bacillota</taxon>
        <taxon>Bacilli</taxon>
        <taxon>Bacillales</taxon>
        <taxon>Staphylococcaceae</taxon>
        <taxon>Staphylococcus</taxon>
    </lineage>
</organism>
<dbReference type="AlphaFoldDB" id="A0A2T7BW34"/>
<evidence type="ECO:0000313" key="4">
    <source>
        <dbReference type="Proteomes" id="UP000254956"/>
    </source>
</evidence>
<name>A0A2T7BW34_9STAP</name>
<evidence type="ECO:0000313" key="2">
    <source>
        <dbReference type="EMBL" id="GEP99000.1"/>
    </source>
</evidence>
<dbReference type="InterPro" id="IPR038091">
    <property type="entry name" value="UPF0302_N_sf"/>
</dbReference>
<evidence type="ECO:0000313" key="5">
    <source>
        <dbReference type="Proteomes" id="UP000321598"/>
    </source>
</evidence>
<dbReference type="SMART" id="SM00914">
    <property type="entry name" value="IDEAL"/>
    <property type="match status" value="1"/>
</dbReference>
<dbReference type="GeneID" id="97287732"/>
<dbReference type="EMBL" id="BKAV01000001">
    <property type="protein sequence ID" value="GEP99000.1"/>
    <property type="molecule type" value="Genomic_DNA"/>
</dbReference>
<dbReference type="InterPro" id="IPR014963">
    <property type="entry name" value="UPF0302_N"/>
</dbReference>
<dbReference type="PIRSF" id="PIRSF007165">
    <property type="entry name" value="UCP007165"/>
    <property type="match status" value="1"/>
</dbReference>
<dbReference type="Gene3D" id="3.40.1530.30">
    <property type="entry name" value="Uncharacterised family UPF0302, N-terminal domain"/>
    <property type="match status" value="1"/>
</dbReference>
<dbReference type="Proteomes" id="UP000254956">
    <property type="component" value="Unassembled WGS sequence"/>
</dbReference>
<protein>
    <submittedName>
        <fullName evidence="3">Cytosolic protein</fullName>
    </submittedName>
    <submittedName>
        <fullName evidence="2">UPF0302 protein</fullName>
    </submittedName>
</protein>
<keyword evidence="5" id="KW-1185">Reference proteome</keyword>
<proteinExistence type="predicted"/>
<dbReference type="RefSeq" id="WP_002511178.1">
    <property type="nucleotide sequence ID" value="NZ_BKAV01000001.1"/>
</dbReference>
<accession>A0A2T7BW34</accession>
<dbReference type="InterPro" id="IPR014957">
    <property type="entry name" value="IDEAL_dom"/>
</dbReference>